<evidence type="ECO:0000256" key="12">
    <source>
        <dbReference type="ARBA" id="ARBA00034013"/>
    </source>
</evidence>
<evidence type="ECO:0000256" key="9">
    <source>
        <dbReference type="ARBA" id="ARBA00023295"/>
    </source>
</evidence>
<evidence type="ECO:0000256" key="6">
    <source>
        <dbReference type="ARBA" id="ARBA00022490"/>
    </source>
</evidence>
<evidence type="ECO:0000256" key="17">
    <source>
        <dbReference type="PIRSR" id="PIRSR006337-3"/>
    </source>
</evidence>
<dbReference type="GO" id="GO:0005737">
    <property type="term" value="C:cytoplasm"/>
    <property type="evidence" value="ECO:0007669"/>
    <property type="project" value="UniProtKB-SubCell"/>
</dbReference>
<evidence type="ECO:0000256" key="15">
    <source>
        <dbReference type="PIRSR" id="PIRSR006337-1"/>
    </source>
</evidence>
<comment type="catalytic activity">
    <reaction evidence="12 14">
        <text>hydrolysis of (1-&gt;4)-alpha-D-glucosidic linkage in 4-alpha-D-[(1-&gt;4)-alpha-D-glucanosyl]n trehalose to yield trehalose and (1-&gt;4)-alpha-D-glucan.</text>
        <dbReference type="EC" id="3.2.1.141"/>
    </reaction>
</comment>
<evidence type="ECO:0000256" key="5">
    <source>
        <dbReference type="ARBA" id="ARBA00015938"/>
    </source>
</evidence>
<evidence type="ECO:0000256" key="8">
    <source>
        <dbReference type="ARBA" id="ARBA00023277"/>
    </source>
</evidence>
<protein>
    <recommendedName>
        <fullName evidence="5 13">Malto-oligosyltrehalose trehalohydrolase</fullName>
        <shortName evidence="14">MTHase</shortName>
        <ecNumber evidence="4 13">3.2.1.141</ecNumber>
    </recommendedName>
    <alternativeName>
        <fullName evidence="11 14">4-alpha-D-((1-&gt;4)-alpha-D-glucano)trehalose trehalohydrolase</fullName>
    </alternativeName>
    <alternativeName>
        <fullName evidence="10 14">Maltooligosyl trehalose trehalohydrolase</fullName>
    </alternativeName>
</protein>
<feature type="site" description="Transition state stabilizer" evidence="17">
    <location>
        <position position="399"/>
    </location>
</feature>
<dbReference type="STRING" id="642780.SAMN04488570_3031"/>
<dbReference type="InterPro" id="IPR013783">
    <property type="entry name" value="Ig-like_fold"/>
</dbReference>
<dbReference type="InterPro" id="IPR017853">
    <property type="entry name" value="GH"/>
</dbReference>
<dbReference type="NCBIfam" id="TIGR02402">
    <property type="entry name" value="trehalose_TreZ"/>
    <property type="match status" value="1"/>
</dbReference>
<keyword evidence="20" id="KW-1185">Reference proteome</keyword>
<name>A0A1H1W527_9ACTN</name>
<keyword evidence="9 14" id="KW-0326">Glycosidase</keyword>
<dbReference type="Pfam" id="PF11941">
    <property type="entry name" value="DUF3459"/>
    <property type="match status" value="1"/>
</dbReference>
<dbReference type="RefSeq" id="WP_091731305.1">
    <property type="nucleotide sequence ID" value="NZ_LT629757.1"/>
</dbReference>
<feature type="active site" description="Nucleophile" evidence="15">
    <location>
        <position position="266"/>
    </location>
</feature>
<dbReference type="InterPro" id="IPR044901">
    <property type="entry name" value="Trehalose_TreZ_E-set_sf"/>
</dbReference>
<gene>
    <name evidence="19" type="ORF">SAMN04488570_3031</name>
</gene>
<evidence type="ECO:0000256" key="10">
    <source>
        <dbReference type="ARBA" id="ARBA00032057"/>
    </source>
</evidence>
<comment type="subcellular location">
    <subcellularLocation>
        <location evidence="1 15">Cytoplasm</location>
    </subcellularLocation>
</comment>
<comment type="similarity">
    <text evidence="3 14">Belongs to the glycosyl hydrolase 13 family.</text>
</comment>
<keyword evidence="8" id="KW-0119">Carbohydrate metabolism</keyword>
<dbReference type="GO" id="GO:0033942">
    <property type="term" value="F:4-alpha-D-(1-&gt;4)-alpha-D-glucanotrehalose trehalohydrolase activity"/>
    <property type="evidence" value="ECO:0007669"/>
    <property type="project" value="UniProtKB-EC"/>
</dbReference>
<organism evidence="19 20">
    <name type="scientific">Nocardioides scoriae</name>
    <dbReference type="NCBI Taxonomy" id="642780"/>
    <lineage>
        <taxon>Bacteria</taxon>
        <taxon>Bacillati</taxon>
        <taxon>Actinomycetota</taxon>
        <taxon>Actinomycetes</taxon>
        <taxon>Propionibacteriales</taxon>
        <taxon>Nocardioidaceae</taxon>
        <taxon>Nocardioides</taxon>
    </lineage>
</organism>
<dbReference type="PANTHER" id="PTHR43651:SF11">
    <property type="entry name" value="MALTO-OLIGOSYLTREHALOSE TREHALOHYDROLASE"/>
    <property type="match status" value="1"/>
</dbReference>
<dbReference type="EMBL" id="LT629757">
    <property type="protein sequence ID" value="SDS91800.1"/>
    <property type="molecule type" value="Genomic_DNA"/>
</dbReference>
<dbReference type="SUPFAM" id="SSF51445">
    <property type="entry name" value="(Trans)glycosidases"/>
    <property type="match status" value="1"/>
</dbReference>
<evidence type="ECO:0000256" key="1">
    <source>
        <dbReference type="ARBA" id="ARBA00004496"/>
    </source>
</evidence>
<dbReference type="PANTHER" id="PTHR43651">
    <property type="entry name" value="1,4-ALPHA-GLUCAN-BRANCHING ENZYME"/>
    <property type="match status" value="1"/>
</dbReference>
<dbReference type="EC" id="3.2.1.141" evidence="4 13"/>
<evidence type="ECO:0000256" key="13">
    <source>
        <dbReference type="NCBIfam" id="TIGR02402"/>
    </source>
</evidence>
<dbReference type="InterPro" id="IPR012768">
    <property type="entry name" value="Trehalose_TreZ"/>
</dbReference>
<dbReference type="PIRSF" id="PIRSF006337">
    <property type="entry name" value="Trehalose_TreZ"/>
    <property type="match status" value="1"/>
</dbReference>
<evidence type="ECO:0000256" key="3">
    <source>
        <dbReference type="ARBA" id="ARBA00008061"/>
    </source>
</evidence>
<proteinExistence type="inferred from homology"/>
<dbReference type="Gene3D" id="3.20.20.80">
    <property type="entry name" value="Glycosidases"/>
    <property type="match status" value="1"/>
</dbReference>
<evidence type="ECO:0000256" key="7">
    <source>
        <dbReference type="ARBA" id="ARBA00022801"/>
    </source>
</evidence>
<dbReference type="CDD" id="cd11325">
    <property type="entry name" value="AmyAc_GTHase"/>
    <property type="match status" value="1"/>
</dbReference>
<dbReference type="OrthoDB" id="9800174at2"/>
<dbReference type="SMART" id="SM00642">
    <property type="entry name" value="Aamy"/>
    <property type="match status" value="1"/>
</dbReference>
<reference evidence="20" key="1">
    <citation type="submission" date="2016-10" db="EMBL/GenBank/DDBJ databases">
        <authorList>
            <person name="Varghese N."/>
            <person name="Submissions S."/>
        </authorList>
    </citation>
    <scope>NUCLEOTIDE SEQUENCE [LARGE SCALE GENOMIC DNA]</scope>
    <source>
        <strain evidence="20">DSM 22127</strain>
    </source>
</reference>
<feature type="active site" description="Proton donor" evidence="15">
    <location>
        <position position="303"/>
    </location>
</feature>
<dbReference type="CDD" id="cd02853">
    <property type="entry name" value="E_set_MTHase_like_N"/>
    <property type="match status" value="1"/>
</dbReference>
<sequence length="601" mass="65656">MVSTSPTGARPVDRGRFDVWAPDAERVRLRVRLPEVDGVEQTLAMTRGDDGWWTPEQPVTGGSVDYGYLVDDDETPKPDPRSQWQPDGVHGLTRTFDAGDFAWTDQAWTGRQLAGAVVYELHLGTFTPEGTLDSAIERLDHLVDLGVDLVELLPVNAVNGTHNWGYDGVLWFAVHEPYGGPAAYQRFVDACHARGLGVVQDVVYNHLGPSGNYLPVFGPYLHATGQNSWGSSLNLDGEGSDEVRRYVLDNVRTWLRDFHVDGLRLDAVHALGDTSITHLLEEMAVETAALSAHLGRPLTLVAESDLNDARMVTPREAGGRGLDGQWSDDFHHAVHVALTGETSGYYGDFEPLAALAKVCERGFFHDGTWSTFRGRRHGRPVDTAAMPTWRLVVANQNHDQVGNRATGDRLAATLDDDQLVCAALLTLAGPFTPMLFQGEEWAASTPFQFFTSHPEPELAEAVRNGRRSEFASHGWGTQEVPDPQDPETFLRSKLDWSELGTGRHAVVLDAYRRLGRLRRELPALTDPAFGSVSCTADEESRVFTLRRGDTLLVVNFGDSPAELALDPTATVAFETPSGVTVEGGRLVVPGHGGALITRTSG</sequence>
<dbReference type="UniPathway" id="UPA00299"/>
<evidence type="ECO:0000256" key="4">
    <source>
        <dbReference type="ARBA" id="ARBA00012268"/>
    </source>
</evidence>
<feature type="binding site" evidence="16">
    <location>
        <begin position="328"/>
        <end position="332"/>
    </location>
    <ligand>
        <name>substrate</name>
    </ligand>
</feature>
<feature type="binding site" evidence="16">
    <location>
        <begin position="398"/>
        <end position="403"/>
    </location>
    <ligand>
        <name>substrate</name>
    </ligand>
</feature>
<evidence type="ECO:0000256" key="14">
    <source>
        <dbReference type="PIRNR" id="PIRNR006337"/>
    </source>
</evidence>
<dbReference type="GO" id="GO:0005992">
    <property type="term" value="P:trehalose biosynthetic process"/>
    <property type="evidence" value="ECO:0007669"/>
    <property type="project" value="UniProtKB-UniRule"/>
</dbReference>
<accession>A0A1H1W527</accession>
<dbReference type="Gene3D" id="1.10.10.760">
    <property type="entry name" value="E-set domains of sugar-utilizing enzymes"/>
    <property type="match status" value="1"/>
</dbReference>
<dbReference type="InterPro" id="IPR022567">
    <property type="entry name" value="DUF3459"/>
</dbReference>
<dbReference type="Pfam" id="PF00128">
    <property type="entry name" value="Alpha-amylase"/>
    <property type="match status" value="1"/>
</dbReference>
<feature type="binding site" evidence="16">
    <location>
        <begin position="264"/>
        <end position="269"/>
    </location>
    <ligand>
        <name>substrate</name>
    </ligand>
</feature>
<evidence type="ECO:0000313" key="20">
    <source>
        <dbReference type="Proteomes" id="UP000198859"/>
    </source>
</evidence>
<evidence type="ECO:0000256" key="11">
    <source>
        <dbReference type="ARBA" id="ARBA00033284"/>
    </source>
</evidence>
<dbReference type="InterPro" id="IPR014756">
    <property type="entry name" value="Ig_E-set"/>
</dbReference>
<evidence type="ECO:0000256" key="2">
    <source>
        <dbReference type="ARBA" id="ARBA00005199"/>
    </source>
</evidence>
<evidence type="ECO:0000313" key="19">
    <source>
        <dbReference type="EMBL" id="SDS91800.1"/>
    </source>
</evidence>
<evidence type="ECO:0000259" key="18">
    <source>
        <dbReference type="SMART" id="SM00642"/>
    </source>
</evidence>
<keyword evidence="7 14" id="KW-0378">Hydrolase</keyword>
<dbReference type="Proteomes" id="UP000198859">
    <property type="component" value="Chromosome I"/>
</dbReference>
<comment type="pathway">
    <text evidence="2 14">Glycan biosynthesis; trehalose biosynthesis.</text>
</comment>
<feature type="domain" description="Glycosyl hydrolase family 13 catalytic" evidence="18">
    <location>
        <begin position="120"/>
        <end position="466"/>
    </location>
</feature>
<dbReference type="SUPFAM" id="SSF81296">
    <property type="entry name" value="E set domains"/>
    <property type="match status" value="1"/>
</dbReference>
<dbReference type="Gene3D" id="2.60.40.10">
    <property type="entry name" value="Immunoglobulins"/>
    <property type="match status" value="1"/>
</dbReference>
<dbReference type="InterPro" id="IPR006047">
    <property type="entry name" value="GH13_cat_dom"/>
</dbReference>
<dbReference type="AlphaFoldDB" id="A0A1H1W527"/>
<evidence type="ECO:0000256" key="16">
    <source>
        <dbReference type="PIRSR" id="PIRSR006337-2"/>
    </source>
</evidence>
<keyword evidence="6" id="KW-0963">Cytoplasm</keyword>